<dbReference type="InterPro" id="IPR011006">
    <property type="entry name" value="CheY-like_superfamily"/>
</dbReference>
<dbReference type="InterPro" id="IPR005561">
    <property type="entry name" value="ANTAR"/>
</dbReference>
<dbReference type="InterPro" id="IPR036388">
    <property type="entry name" value="WH-like_DNA-bd_sf"/>
</dbReference>
<dbReference type="PROSITE" id="PS50921">
    <property type="entry name" value="ANTAR"/>
    <property type="match status" value="1"/>
</dbReference>
<proteinExistence type="predicted"/>
<dbReference type="OrthoDB" id="9782798at2"/>
<dbReference type="GeneID" id="75028075"/>
<dbReference type="SMART" id="SM01012">
    <property type="entry name" value="ANTAR"/>
    <property type="match status" value="1"/>
</dbReference>
<keyword evidence="3" id="KW-1185">Reference proteome</keyword>
<reference evidence="2 3" key="1">
    <citation type="submission" date="2017-06" db="EMBL/GenBank/DDBJ databases">
        <authorList>
            <consortium name="Pathogen Informatics"/>
        </authorList>
    </citation>
    <scope>NUCLEOTIDE SEQUENCE [LARGE SCALE GENOMIC DNA]</scope>
    <source>
        <strain evidence="2 3">NCTC12148</strain>
    </source>
</reference>
<evidence type="ECO:0000259" key="1">
    <source>
        <dbReference type="PROSITE" id="PS50921"/>
    </source>
</evidence>
<protein>
    <submittedName>
        <fullName evidence="2">Nitrate and nitrite sensing</fullName>
    </submittedName>
</protein>
<organism evidence="2 3">
    <name type="scientific">Serratia ficaria</name>
    <dbReference type="NCBI Taxonomy" id="61651"/>
    <lineage>
        <taxon>Bacteria</taxon>
        <taxon>Pseudomonadati</taxon>
        <taxon>Pseudomonadota</taxon>
        <taxon>Gammaproteobacteria</taxon>
        <taxon>Enterobacterales</taxon>
        <taxon>Yersiniaceae</taxon>
        <taxon>Serratia</taxon>
    </lineage>
</organism>
<dbReference type="KEGG" id="sfj:SAMEA4384070_2927"/>
<dbReference type="InterPro" id="IPR013587">
    <property type="entry name" value="Nitrate/nitrite_sensing"/>
</dbReference>
<dbReference type="Pfam" id="PF03861">
    <property type="entry name" value="ANTAR"/>
    <property type="match status" value="1"/>
</dbReference>
<dbReference type="Pfam" id="PF08376">
    <property type="entry name" value="NIT"/>
    <property type="match status" value="1"/>
</dbReference>
<evidence type="ECO:0000313" key="3">
    <source>
        <dbReference type="Proteomes" id="UP000215134"/>
    </source>
</evidence>
<dbReference type="SUPFAM" id="SSF52172">
    <property type="entry name" value="CheY-like"/>
    <property type="match status" value="1"/>
</dbReference>
<name>A0A240C4M6_SERFI</name>
<dbReference type="GO" id="GO:0003723">
    <property type="term" value="F:RNA binding"/>
    <property type="evidence" value="ECO:0007669"/>
    <property type="project" value="InterPro"/>
</dbReference>
<dbReference type="EMBL" id="LT906479">
    <property type="protein sequence ID" value="SNW02709.1"/>
    <property type="molecule type" value="Genomic_DNA"/>
</dbReference>
<evidence type="ECO:0000313" key="2">
    <source>
        <dbReference type="EMBL" id="SNW02709.1"/>
    </source>
</evidence>
<dbReference type="Proteomes" id="UP000215134">
    <property type="component" value="Chromosome 1"/>
</dbReference>
<dbReference type="AlphaFoldDB" id="A0A240C4M6"/>
<feature type="domain" description="ANTAR" evidence="1">
    <location>
        <begin position="352"/>
        <end position="413"/>
    </location>
</feature>
<dbReference type="Gene3D" id="1.10.10.10">
    <property type="entry name" value="Winged helix-like DNA-binding domain superfamily/Winged helix DNA-binding domain"/>
    <property type="match status" value="1"/>
</dbReference>
<sequence>MSRTSAFPPSAGDFLLASKRCEITVLQQLLQMGQLVGRVSQLIHVLQRERGSVNIYLCSQGAMFGERLAGRAQEVEQAELAVQRLLAQLDAASTPLAGASRLFNRIACALHHLTALPALRPQVRQRQISQPAAMSTFNNIIHSLLALVFEAADACVEPAMARALIAMFSFMQGKELAGQERAIGAAGFASMRFSEQDQQRLLALIEGQERCFDTFRDFADAATLAQWARMQRQDPREFERLRRIACTQRQLSDPLDTSLRWFDITSARIDLMKQIEDRLEEALMAGCRRSLDEAQRALAQDHAAWAPPPAQDSYAVFVAAPAGDAAPLLGEGINPYLGRSMMEMIRQQSQRLQALSAELASAHATLHERKQVERAKGLLMQHRGLTEQQAHGLLRKMAMNQNRRLIDIAEAMLAVADILPQAEDTP</sequence>
<dbReference type="RefSeq" id="WP_095097963.1">
    <property type="nucleotide sequence ID" value="NZ_CAMIQD010000001.1"/>
</dbReference>
<gene>
    <name evidence="2" type="ORF">SAMEA4384070_02927</name>
</gene>
<dbReference type="STRING" id="1411141.GCA_001590885_00196"/>
<accession>A0A240C4M6</accession>